<dbReference type="InterPro" id="IPR050272">
    <property type="entry name" value="Isochorismatase-like_hydrls"/>
</dbReference>
<dbReference type="GO" id="GO:0016787">
    <property type="term" value="F:hydrolase activity"/>
    <property type="evidence" value="ECO:0007669"/>
    <property type="project" value="UniProtKB-KW"/>
</dbReference>
<dbReference type="PANTHER" id="PTHR43540:SF1">
    <property type="entry name" value="ISOCHORISMATASE HYDROLASE"/>
    <property type="match status" value="1"/>
</dbReference>
<keyword evidence="4" id="KW-1185">Reference proteome</keyword>
<dbReference type="InterPro" id="IPR000868">
    <property type="entry name" value="Isochorismatase-like_dom"/>
</dbReference>
<evidence type="ECO:0000313" key="3">
    <source>
        <dbReference type="EMBL" id="MFC6672036.1"/>
    </source>
</evidence>
<organism evidence="3 4">
    <name type="scientific">Marinobacterium aestuariivivens</name>
    <dbReference type="NCBI Taxonomy" id="1698799"/>
    <lineage>
        <taxon>Bacteria</taxon>
        <taxon>Pseudomonadati</taxon>
        <taxon>Pseudomonadota</taxon>
        <taxon>Gammaproteobacteria</taxon>
        <taxon>Oceanospirillales</taxon>
        <taxon>Oceanospirillaceae</taxon>
        <taxon>Marinobacterium</taxon>
    </lineage>
</organism>
<evidence type="ECO:0000256" key="1">
    <source>
        <dbReference type="ARBA" id="ARBA00022801"/>
    </source>
</evidence>
<dbReference type="Pfam" id="PF00857">
    <property type="entry name" value="Isochorismatase"/>
    <property type="match status" value="1"/>
</dbReference>
<dbReference type="Proteomes" id="UP001596422">
    <property type="component" value="Unassembled WGS sequence"/>
</dbReference>
<dbReference type="PANTHER" id="PTHR43540">
    <property type="entry name" value="PEROXYUREIDOACRYLATE/UREIDOACRYLATE AMIDOHYDROLASE-RELATED"/>
    <property type="match status" value="1"/>
</dbReference>
<sequence length="193" mass="20617">MAKTALLLVDFQNDYFGSFDGARFPLHGTEAAAANAAGLVRAFRDADRPVVHVRHEADPDTGVFFLPGTAGAAIHDALAPQRDERVVLKHRVNSFLDTELKALLDEDGIDSLVIVGAMSHMCVDAATRAARDLGYACTVVHDACATRALEFNGVNVPAPQVHAAFMAALAFAYAEVVDTDCVLERLRQGDIVG</sequence>
<dbReference type="Gene3D" id="3.40.50.850">
    <property type="entry name" value="Isochorismatase-like"/>
    <property type="match status" value="1"/>
</dbReference>
<evidence type="ECO:0000313" key="4">
    <source>
        <dbReference type="Proteomes" id="UP001596422"/>
    </source>
</evidence>
<accession>A0ABW2A3S9</accession>
<dbReference type="CDD" id="cd01014">
    <property type="entry name" value="nicotinamidase_related"/>
    <property type="match status" value="1"/>
</dbReference>
<dbReference type="EMBL" id="JBHSWE010000001">
    <property type="protein sequence ID" value="MFC6672036.1"/>
    <property type="molecule type" value="Genomic_DNA"/>
</dbReference>
<reference evidence="4" key="1">
    <citation type="journal article" date="2019" name="Int. J. Syst. Evol. Microbiol.">
        <title>The Global Catalogue of Microorganisms (GCM) 10K type strain sequencing project: providing services to taxonomists for standard genome sequencing and annotation.</title>
        <authorList>
            <consortium name="The Broad Institute Genomics Platform"/>
            <consortium name="The Broad Institute Genome Sequencing Center for Infectious Disease"/>
            <person name="Wu L."/>
            <person name="Ma J."/>
        </authorList>
    </citation>
    <scope>NUCLEOTIDE SEQUENCE [LARGE SCALE GENOMIC DNA]</scope>
    <source>
        <strain evidence="4">NBRC 111756</strain>
    </source>
</reference>
<dbReference type="SUPFAM" id="SSF52499">
    <property type="entry name" value="Isochorismatase-like hydrolases"/>
    <property type="match status" value="1"/>
</dbReference>
<evidence type="ECO:0000259" key="2">
    <source>
        <dbReference type="Pfam" id="PF00857"/>
    </source>
</evidence>
<dbReference type="RefSeq" id="WP_379910504.1">
    <property type="nucleotide sequence ID" value="NZ_JBHSWE010000001.1"/>
</dbReference>
<comment type="caution">
    <text evidence="3">The sequence shown here is derived from an EMBL/GenBank/DDBJ whole genome shotgun (WGS) entry which is preliminary data.</text>
</comment>
<dbReference type="InterPro" id="IPR036380">
    <property type="entry name" value="Isochorismatase-like_sf"/>
</dbReference>
<name>A0ABW2A3S9_9GAMM</name>
<gene>
    <name evidence="3" type="ORF">ACFQDL_19680</name>
</gene>
<dbReference type="EC" id="3.-.-.-" evidence="3"/>
<feature type="domain" description="Isochorismatase-like" evidence="2">
    <location>
        <begin position="4"/>
        <end position="179"/>
    </location>
</feature>
<keyword evidence="1 3" id="KW-0378">Hydrolase</keyword>
<proteinExistence type="predicted"/>
<protein>
    <submittedName>
        <fullName evidence="3">Cysteine hydrolase family protein</fullName>
        <ecNumber evidence="3">3.-.-.-</ecNumber>
    </submittedName>
</protein>